<dbReference type="CDD" id="cd03784">
    <property type="entry name" value="GT1_Gtf-like"/>
    <property type="match status" value="1"/>
</dbReference>
<evidence type="ECO:0000259" key="3">
    <source>
        <dbReference type="Pfam" id="PF06722"/>
    </source>
</evidence>
<evidence type="ECO:0000313" key="5">
    <source>
        <dbReference type="Proteomes" id="UP001501265"/>
    </source>
</evidence>
<dbReference type="Gene3D" id="3.40.50.2000">
    <property type="entry name" value="Glycogen Phosphorylase B"/>
    <property type="match status" value="2"/>
</dbReference>
<dbReference type="InterPro" id="IPR050426">
    <property type="entry name" value="Glycosyltransferase_28"/>
</dbReference>
<sequence>MRVLLSTYGTRGDVEPLVALAVRLGELGVEVRMCAPPDEEFAERLAALGVRLVPVGPPVRELMRGATLPSAADLARYRTEMVATQFDILPAAAEGCDALVAAGLAQIAARSVAEAAGIRYVYASYAAVHLPSPHHAPPPRPGWPEPEVNDHPTRWELDARHVNAQFREALNAHRTSSGLAPVDNVRDHVFTDRPWLAADPVLGPWRRTPGLDVTQTGTWSLPDERPLPADLLTFLEAGAPPVYVGFGSMRPSPDIVRGAVEAIRGQGHRVLVSRGWADLELVDDRDDCFALGEVSHQSLFRRVAAVVHHGGAGTTATAARAGVPQVVVPLRLSDNPYWAGRVADLGIGATLDGPTATAESLDVAVKTALAPETRARAEALGGKIRTDGAAVAASLLVDSLR</sequence>
<dbReference type="InterPro" id="IPR010610">
    <property type="entry name" value="EryCIII-like_C"/>
</dbReference>
<dbReference type="Pfam" id="PF06722">
    <property type="entry name" value="EryCIII-like_C"/>
    <property type="match status" value="1"/>
</dbReference>
<dbReference type="InterPro" id="IPR004276">
    <property type="entry name" value="GlycoTrans_28_N"/>
</dbReference>
<evidence type="ECO:0000313" key="4">
    <source>
        <dbReference type="EMBL" id="GAA4809122.1"/>
    </source>
</evidence>
<dbReference type="InterPro" id="IPR002213">
    <property type="entry name" value="UDP_glucos_trans"/>
</dbReference>
<proteinExistence type="predicted"/>
<reference evidence="5" key="1">
    <citation type="journal article" date="2019" name="Int. J. Syst. Evol. Microbiol.">
        <title>The Global Catalogue of Microorganisms (GCM) 10K type strain sequencing project: providing services to taxonomists for standard genome sequencing and annotation.</title>
        <authorList>
            <consortium name="The Broad Institute Genomics Platform"/>
            <consortium name="The Broad Institute Genome Sequencing Center for Infectious Disease"/>
            <person name="Wu L."/>
            <person name="Ma J."/>
        </authorList>
    </citation>
    <scope>NUCLEOTIDE SEQUENCE [LARGE SCALE GENOMIC DNA]</scope>
    <source>
        <strain evidence="5">JCM 18081</strain>
    </source>
</reference>
<protein>
    <submittedName>
        <fullName evidence="4">Glycosyltransferase</fullName>
    </submittedName>
</protein>
<feature type="domain" description="Glycosyltransferase family 28 N-terminal" evidence="2">
    <location>
        <begin position="3"/>
        <end position="126"/>
    </location>
</feature>
<dbReference type="Proteomes" id="UP001501265">
    <property type="component" value="Unassembled WGS sequence"/>
</dbReference>
<dbReference type="PANTHER" id="PTHR48050:SF13">
    <property type="entry name" value="STEROL 3-BETA-GLUCOSYLTRANSFERASE UGT80A2"/>
    <property type="match status" value="1"/>
</dbReference>
<dbReference type="Pfam" id="PF03033">
    <property type="entry name" value="Glyco_transf_28"/>
    <property type="match status" value="1"/>
</dbReference>
<evidence type="ECO:0000259" key="2">
    <source>
        <dbReference type="Pfam" id="PF03033"/>
    </source>
</evidence>
<keyword evidence="5" id="KW-1185">Reference proteome</keyword>
<keyword evidence="1" id="KW-0808">Transferase</keyword>
<dbReference type="EMBL" id="BAABIG010000046">
    <property type="protein sequence ID" value="GAA4809122.1"/>
    <property type="molecule type" value="Genomic_DNA"/>
</dbReference>
<dbReference type="PANTHER" id="PTHR48050">
    <property type="entry name" value="STEROL 3-BETA-GLUCOSYLTRANSFERASE"/>
    <property type="match status" value="1"/>
</dbReference>
<dbReference type="RefSeq" id="WP_345621783.1">
    <property type="nucleotide sequence ID" value="NZ_BAABIG010000046.1"/>
</dbReference>
<name>A0ABP9CF34_9ACTN</name>
<comment type="caution">
    <text evidence="4">The sequence shown here is derived from an EMBL/GenBank/DDBJ whole genome shotgun (WGS) entry which is preliminary data.</text>
</comment>
<accession>A0ABP9CF34</accession>
<evidence type="ECO:0000256" key="1">
    <source>
        <dbReference type="ARBA" id="ARBA00022679"/>
    </source>
</evidence>
<dbReference type="SUPFAM" id="SSF53756">
    <property type="entry name" value="UDP-Glycosyltransferase/glycogen phosphorylase"/>
    <property type="match status" value="1"/>
</dbReference>
<organism evidence="4 5">
    <name type="scientific">Streptomyces ziwulingensis</name>
    <dbReference type="NCBI Taxonomy" id="1045501"/>
    <lineage>
        <taxon>Bacteria</taxon>
        <taxon>Bacillati</taxon>
        <taxon>Actinomycetota</taxon>
        <taxon>Actinomycetes</taxon>
        <taxon>Kitasatosporales</taxon>
        <taxon>Streptomycetaceae</taxon>
        <taxon>Streptomyces</taxon>
    </lineage>
</organism>
<gene>
    <name evidence="4" type="ORF">GCM10023220_44730</name>
</gene>
<feature type="domain" description="Erythromycin biosynthesis protein CIII-like C-terminal" evidence="3">
    <location>
        <begin position="297"/>
        <end position="373"/>
    </location>
</feature>